<evidence type="ECO:0000256" key="5">
    <source>
        <dbReference type="HAMAP-Rule" id="MF_00270"/>
    </source>
</evidence>
<dbReference type="GO" id="GO:0022627">
    <property type="term" value="C:cytosolic small ribosomal subunit"/>
    <property type="evidence" value="ECO:0007669"/>
    <property type="project" value="TreeGrafter"/>
</dbReference>
<dbReference type="GO" id="GO:0070181">
    <property type="term" value="F:small ribosomal subunit rRNA binding"/>
    <property type="evidence" value="ECO:0007669"/>
    <property type="project" value="TreeGrafter"/>
</dbReference>
<dbReference type="HOGENOM" id="CLU_148710_0_3_12"/>
<name>F4GLF6_PARC1</name>
<dbReference type="InterPro" id="IPR018275">
    <property type="entry name" value="Ribosomal_bS18_CS"/>
</dbReference>
<dbReference type="SUPFAM" id="SSF46911">
    <property type="entry name" value="Ribosomal protein S18"/>
    <property type="match status" value="1"/>
</dbReference>
<dbReference type="STRING" id="760011.Spico_0700"/>
<evidence type="ECO:0000256" key="1">
    <source>
        <dbReference type="ARBA" id="ARBA00005589"/>
    </source>
</evidence>
<dbReference type="InterPro" id="IPR036870">
    <property type="entry name" value="Ribosomal_bS18_sf"/>
</dbReference>
<evidence type="ECO:0000256" key="4">
    <source>
        <dbReference type="ARBA" id="ARBA00035141"/>
    </source>
</evidence>
<dbReference type="PRINTS" id="PR00974">
    <property type="entry name" value="RIBOSOMALS18"/>
</dbReference>
<comment type="subunit">
    <text evidence="5">Part of the 30S ribosomal subunit. Forms a tight heterodimer with protein bS6.</text>
</comment>
<organism evidence="8 9">
    <name type="scientific">Parasphaerochaeta coccoides (strain ATCC BAA-1237 / DSM 17374 / SPN1)</name>
    <name type="common">Sphaerochaeta coccoides</name>
    <dbReference type="NCBI Taxonomy" id="760011"/>
    <lineage>
        <taxon>Bacteria</taxon>
        <taxon>Pseudomonadati</taxon>
        <taxon>Spirochaetota</taxon>
        <taxon>Spirochaetia</taxon>
        <taxon>Spirochaetales</taxon>
        <taxon>Sphaerochaetaceae</taxon>
        <taxon>Parasphaerochaeta</taxon>
    </lineage>
</organism>
<protein>
    <recommendedName>
        <fullName evidence="4 5">Small ribosomal subunit protein bS18</fullName>
    </recommendedName>
</protein>
<dbReference type="OrthoDB" id="9812008at2"/>
<dbReference type="eggNOG" id="COG0238">
    <property type="taxonomic scope" value="Bacteria"/>
</dbReference>
<feature type="region of interest" description="Disordered" evidence="7">
    <location>
        <begin position="1"/>
        <end position="29"/>
    </location>
</feature>
<dbReference type="PANTHER" id="PTHR13479">
    <property type="entry name" value="30S RIBOSOMAL PROTEIN S18"/>
    <property type="match status" value="1"/>
</dbReference>
<comment type="function">
    <text evidence="5">Binds as a heterodimer with protein bS6 to the central domain of the 16S rRNA, where it helps stabilize the platform of the 30S subunit.</text>
</comment>
<keyword evidence="9" id="KW-1185">Reference proteome</keyword>
<reference evidence="9" key="1">
    <citation type="submission" date="2011-04" db="EMBL/GenBank/DDBJ databases">
        <title>The complete genome of Spirochaeta coccoides DSM 17374.</title>
        <authorList>
            <person name="Lucas S."/>
            <person name="Copeland A."/>
            <person name="Lapidus A."/>
            <person name="Bruce D."/>
            <person name="Goodwin L."/>
            <person name="Pitluck S."/>
            <person name="Peters L."/>
            <person name="Kyrpides N."/>
            <person name="Mavromatis K."/>
            <person name="Pagani I."/>
            <person name="Ivanova N."/>
            <person name="Ovchinnikova G."/>
            <person name="Lu M."/>
            <person name="Detter J.C."/>
            <person name="Tapia R."/>
            <person name="Han C."/>
            <person name="Land M."/>
            <person name="Hauser L."/>
            <person name="Markowitz V."/>
            <person name="Cheng J.-F."/>
            <person name="Hugenholtz P."/>
            <person name="Woyke T."/>
            <person name="Wu D."/>
            <person name="Spring S."/>
            <person name="Schroeder M."/>
            <person name="Brambilla E."/>
            <person name="Klenk H.-P."/>
            <person name="Eisen J.A."/>
        </authorList>
    </citation>
    <scope>NUCLEOTIDE SEQUENCE [LARGE SCALE GENOMIC DNA]</scope>
    <source>
        <strain evidence="9">ATCC BAA-1237 / DSM 17374 / SPN1</strain>
    </source>
</reference>
<feature type="compositionally biased region" description="Basic and acidic residues" evidence="7">
    <location>
        <begin position="1"/>
        <end position="20"/>
    </location>
</feature>
<keyword evidence="2 5" id="KW-0689">Ribosomal protein</keyword>
<sequence>MREDDDRMENDGRSAGGRDRRSPRRPGGFRKKVCKFTQMNVTPDYKNPDLLRRFITERGKILPRRITGTCAKNQRALTLAVKRARVLAYLPFEKK</sequence>
<evidence type="ECO:0000256" key="6">
    <source>
        <dbReference type="RuleBase" id="RU003910"/>
    </source>
</evidence>
<reference evidence="8 9" key="2">
    <citation type="journal article" date="2012" name="Stand. Genomic Sci.">
        <title>Complete genome sequence of the termite hindgut bacterium Spirochaeta coccoides type strain (SPN1(T)), reclassification in the genus Sphaerochaeta as Sphaerochaeta coccoides comb. nov. and emendations of the family Spirochaetaceae and the genus Sphaerochaeta.</title>
        <authorList>
            <person name="Abt B."/>
            <person name="Han C."/>
            <person name="Scheuner C."/>
            <person name="Lu M."/>
            <person name="Lapidus A."/>
            <person name="Nolan M."/>
            <person name="Lucas S."/>
            <person name="Hammon N."/>
            <person name="Deshpande S."/>
            <person name="Cheng J.F."/>
            <person name="Tapia R."/>
            <person name="Goodwin L.A."/>
            <person name="Pitluck S."/>
            <person name="Liolios K."/>
            <person name="Pagani I."/>
            <person name="Ivanova N."/>
            <person name="Mavromatis K."/>
            <person name="Mikhailova N."/>
            <person name="Huntemann M."/>
            <person name="Pati A."/>
            <person name="Chen A."/>
            <person name="Palaniappan K."/>
            <person name="Land M."/>
            <person name="Hauser L."/>
            <person name="Brambilla E.M."/>
            <person name="Rohde M."/>
            <person name="Spring S."/>
            <person name="Gronow S."/>
            <person name="Goker M."/>
            <person name="Woyke T."/>
            <person name="Bristow J."/>
            <person name="Eisen J.A."/>
            <person name="Markowitz V."/>
            <person name="Hugenholtz P."/>
            <person name="Kyrpides N.C."/>
            <person name="Klenk H.P."/>
            <person name="Detter J.C."/>
        </authorList>
    </citation>
    <scope>NUCLEOTIDE SEQUENCE [LARGE SCALE GENOMIC DNA]</scope>
    <source>
        <strain evidence="9">ATCC BAA-1237 / DSM 17374 / SPN1</strain>
    </source>
</reference>
<accession>F4GLF6</accession>
<keyword evidence="5" id="KW-0699">rRNA-binding</keyword>
<keyword evidence="5" id="KW-0694">RNA-binding</keyword>
<evidence type="ECO:0000256" key="3">
    <source>
        <dbReference type="ARBA" id="ARBA00023274"/>
    </source>
</evidence>
<comment type="similarity">
    <text evidence="1 5 6">Belongs to the bacterial ribosomal protein bS18 family.</text>
</comment>
<evidence type="ECO:0000313" key="8">
    <source>
        <dbReference type="EMBL" id="AEC01926.1"/>
    </source>
</evidence>
<proteinExistence type="inferred from homology"/>
<dbReference type="Proteomes" id="UP000007939">
    <property type="component" value="Chromosome"/>
</dbReference>
<evidence type="ECO:0000256" key="7">
    <source>
        <dbReference type="SAM" id="MobiDB-lite"/>
    </source>
</evidence>
<dbReference type="RefSeq" id="WP_013739322.1">
    <property type="nucleotide sequence ID" value="NC_015436.1"/>
</dbReference>
<dbReference type="PANTHER" id="PTHR13479:SF40">
    <property type="entry name" value="SMALL RIBOSOMAL SUBUNIT PROTEIN BS18M"/>
    <property type="match status" value="1"/>
</dbReference>
<dbReference type="GO" id="GO:0006412">
    <property type="term" value="P:translation"/>
    <property type="evidence" value="ECO:0007669"/>
    <property type="project" value="UniProtKB-UniRule"/>
</dbReference>
<dbReference type="EMBL" id="CP002659">
    <property type="protein sequence ID" value="AEC01926.1"/>
    <property type="molecule type" value="Genomic_DNA"/>
</dbReference>
<dbReference type="PROSITE" id="PS00057">
    <property type="entry name" value="RIBOSOMAL_S18"/>
    <property type="match status" value="1"/>
</dbReference>
<dbReference type="KEGG" id="scc:Spico_0700"/>
<dbReference type="AlphaFoldDB" id="F4GLF6"/>
<keyword evidence="3 5" id="KW-0687">Ribonucleoprotein</keyword>
<gene>
    <name evidence="5" type="primary">rpsR</name>
    <name evidence="8" type="ordered locus">Spico_0700</name>
</gene>
<dbReference type="InterPro" id="IPR001648">
    <property type="entry name" value="Ribosomal_bS18"/>
</dbReference>
<dbReference type="Pfam" id="PF01084">
    <property type="entry name" value="Ribosomal_S18"/>
    <property type="match status" value="1"/>
</dbReference>
<dbReference type="HAMAP" id="MF_00270">
    <property type="entry name" value="Ribosomal_bS18"/>
    <property type="match status" value="1"/>
</dbReference>
<evidence type="ECO:0000313" key="9">
    <source>
        <dbReference type="Proteomes" id="UP000007939"/>
    </source>
</evidence>
<evidence type="ECO:0000256" key="2">
    <source>
        <dbReference type="ARBA" id="ARBA00022980"/>
    </source>
</evidence>
<dbReference type="Gene3D" id="4.10.640.10">
    <property type="entry name" value="Ribosomal protein S18"/>
    <property type="match status" value="1"/>
</dbReference>
<dbReference type="GO" id="GO:0003735">
    <property type="term" value="F:structural constituent of ribosome"/>
    <property type="evidence" value="ECO:0007669"/>
    <property type="project" value="InterPro"/>
</dbReference>
<dbReference type="NCBIfam" id="TIGR00165">
    <property type="entry name" value="S18"/>
    <property type="match status" value="1"/>
</dbReference>